<accession>A0A426XDU4</accession>
<protein>
    <submittedName>
        <fullName evidence="2">Uncharacterized protein</fullName>
    </submittedName>
</protein>
<gene>
    <name evidence="2" type="ORF">B296_00059008</name>
</gene>
<dbReference type="AlphaFoldDB" id="A0A426XDU4"/>
<reference evidence="2 3" key="1">
    <citation type="journal article" date="2014" name="Agronomy (Basel)">
        <title>A Draft Genome Sequence for Ensete ventricosum, the Drought-Tolerant Tree Against Hunger.</title>
        <authorList>
            <person name="Harrison J."/>
            <person name="Moore K.A."/>
            <person name="Paszkiewicz K."/>
            <person name="Jones T."/>
            <person name="Grant M."/>
            <person name="Ambacheew D."/>
            <person name="Muzemil S."/>
            <person name="Studholme D.J."/>
        </authorList>
    </citation>
    <scope>NUCLEOTIDE SEQUENCE [LARGE SCALE GENOMIC DNA]</scope>
</reference>
<feature type="region of interest" description="Disordered" evidence="1">
    <location>
        <begin position="90"/>
        <end position="115"/>
    </location>
</feature>
<name>A0A426XDU4_ENSVE</name>
<comment type="caution">
    <text evidence="2">The sequence shown here is derived from an EMBL/GenBank/DDBJ whole genome shotgun (WGS) entry which is preliminary data.</text>
</comment>
<dbReference type="Proteomes" id="UP000287651">
    <property type="component" value="Unassembled WGS sequence"/>
</dbReference>
<proteinExistence type="predicted"/>
<evidence type="ECO:0000313" key="3">
    <source>
        <dbReference type="Proteomes" id="UP000287651"/>
    </source>
</evidence>
<dbReference type="EMBL" id="AMZH03022060">
    <property type="protein sequence ID" value="RRT37641.1"/>
    <property type="molecule type" value="Genomic_DNA"/>
</dbReference>
<sequence>MNPAHGIIKCRHGTRGPWDHVRPYVTSAKDTDNIKDQGTFDLQRAGIKATPGYGIEGALTQILSLLSEHLDHLNWGIDLIIGGATSGAPTLTRPSCRTPSEPPNKSIPRHTSETRQTSLELSCFFSIDIDKLTHTGETKPY</sequence>
<evidence type="ECO:0000313" key="2">
    <source>
        <dbReference type="EMBL" id="RRT37641.1"/>
    </source>
</evidence>
<organism evidence="2 3">
    <name type="scientific">Ensete ventricosum</name>
    <name type="common">Abyssinian banana</name>
    <name type="synonym">Musa ensete</name>
    <dbReference type="NCBI Taxonomy" id="4639"/>
    <lineage>
        <taxon>Eukaryota</taxon>
        <taxon>Viridiplantae</taxon>
        <taxon>Streptophyta</taxon>
        <taxon>Embryophyta</taxon>
        <taxon>Tracheophyta</taxon>
        <taxon>Spermatophyta</taxon>
        <taxon>Magnoliopsida</taxon>
        <taxon>Liliopsida</taxon>
        <taxon>Zingiberales</taxon>
        <taxon>Musaceae</taxon>
        <taxon>Ensete</taxon>
    </lineage>
</organism>
<evidence type="ECO:0000256" key="1">
    <source>
        <dbReference type="SAM" id="MobiDB-lite"/>
    </source>
</evidence>